<dbReference type="Gene3D" id="3.40.630.10">
    <property type="entry name" value="Zn peptidases"/>
    <property type="match status" value="2"/>
</dbReference>
<comment type="subunit">
    <text evidence="3 15">Homodimer.</text>
</comment>
<evidence type="ECO:0000259" key="16">
    <source>
        <dbReference type="Pfam" id="PF07687"/>
    </source>
</evidence>
<dbReference type="NCBIfam" id="TIGR01246">
    <property type="entry name" value="dapE_proteo"/>
    <property type="match status" value="1"/>
</dbReference>
<evidence type="ECO:0000256" key="2">
    <source>
        <dbReference type="ARBA" id="ARBA00006746"/>
    </source>
</evidence>
<evidence type="ECO:0000256" key="10">
    <source>
        <dbReference type="ARBA" id="ARBA00022915"/>
    </source>
</evidence>
<comment type="similarity">
    <text evidence="2 15">Belongs to the peptidase M20A family. DapE subfamily.</text>
</comment>
<keyword evidence="18" id="KW-1185">Reference proteome</keyword>
<dbReference type="CDD" id="cd03891">
    <property type="entry name" value="M20_DapE_proteobac"/>
    <property type="match status" value="1"/>
</dbReference>
<dbReference type="HAMAP" id="MF_01690">
    <property type="entry name" value="DapE"/>
    <property type="match status" value="1"/>
</dbReference>
<evidence type="ECO:0000256" key="4">
    <source>
        <dbReference type="ARBA" id="ARBA00011921"/>
    </source>
</evidence>
<feature type="active site" evidence="15">
    <location>
        <position position="92"/>
    </location>
</feature>
<evidence type="ECO:0000256" key="9">
    <source>
        <dbReference type="ARBA" id="ARBA00022833"/>
    </source>
</evidence>
<evidence type="ECO:0000256" key="6">
    <source>
        <dbReference type="ARBA" id="ARBA00022605"/>
    </source>
</evidence>
<dbReference type="SUPFAM" id="SSF53187">
    <property type="entry name" value="Zn-dependent exopeptidases"/>
    <property type="match status" value="1"/>
</dbReference>
<dbReference type="InterPro" id="IPR011650">
    <property type="entry name" value="Peptidase_M20_dimer"/>
</dbReference>
<dbReference type="EMBL" id="JAJEWP010000001">
    <property type="protein sequence ID" value="MCC2614633.1"/>
    <property type="molecule type" value="Genomic_DNA"/>
</dbReference>
<sequence>MTTTLASHHGILYSPNPAGQHIPIHGRSVAYTQALIRKPSVTPEDGGCQVWLAEKLSALGFECHAFVDNGVRNLIASIGQGGRAFGFAGHTDVVPPGPENRWMAPPFAATMINDEIIGRGASDMKSGLACMLAATERFIQQHGVPKQRFLWLVTSDEEGEAEYGSQSIVRYLQQQGIRLDSCLVGEPTASSETGDTIKVGRRGALTGRIQLRGKAGHVAYPKQTVNAIHRASAVIDGILALPWDEGSDDFPGTTVQITHVDSGSYTDNIVPAGCDVAFNVRYSDRFSGEQVVAMIETVIAHVAPDSTLHWERPCEPYINNDNSAGGLISAVERAVHANTGRYPLLSTSGGTSDGRFFAGMGAKVVELGVPNATIHQLNERVHVSDLVTLENIYTDLLCEQLGS</sequence>
<dbReference type="Pfam" id="PF07687">
    <property type="entry name" value="M20_dimer"/>
    <property type="match status" value="1"/>
</dbReference>
<dbReference type="NCBIfam" id="NF009557">
    <property type="entry name" value="PRK13009.1"/>
    <property type="match status" value="1"/>
</dbReference>
<name>A0ABS8G2D2_9ALTE</name>
<evidence type="ECO:0000256" key="7">
    <source>
        <dbReference type="ARBA" id="ARBA00022723"/>
    </source>
</evidence>
<reference evidence="17 18" key="1">
    <citation type="submission" date="2021-10" db="EMBL/GenBank/DDBJ databases">
        <title>Draft genome of Aestuariibacter halophilus JC2043.</title>
        <authorList>
            <person name="Emsley S.A."/>
            <person name="Pfannmuller K.M."/>
            <person name="Ushijima B."/>
            <person name="Saw J.H."/>
            <person name="Videau P."/>
        </authorList>
    </citation>
    <scope>NUCLEOTIDE SEQUENCE [LARGE SCALE GENOMIC DNA]</scope>
    <source>
        <strain evidence="17 18">JC2043</strain>
    </source>
</reference>
<protein>
    <recommendedName>
        <fullName evidence="5 15">Succinyl-diaminopimelate desuccinylase</fullName>
        <shortName evidence="15">SDAP desuccinylase</shortName>
        <ecNumber evidence="4 15">3.5.1.18</ecNumber>
    </recommendedName>
    <alternativeName>
        <fullName evidence="13 15">N-succinyl-LL-2,6-diaminoheptanedioate amidohydrolase</fullName>
    </alternativeName>
</protein>
<evidence type="ECO:0000256" key="13">
    <source>
        <dbReference type="ARBA" id="ARBA00031891"/>
    </source>
</evidence>
<accession>A0ABS8G2D2</accession>
<feature type="domain" description="Peptidase M20 dimerisation" evidence="16">
    <location>
        <begin position="199"/>
        <end position="305"/>
    </location>
</feature>
<evidence type="ECO:0000256" key="1">
    <source>
        <dbReference type="ARBA" id="ARBA00005130"/>
    </source>
</evidence>
<evidence type="ECO:0000256" key="15">
    <source>
        <dbReference type="HAMAP-Rule" id="MF_01690"/>
    </source>
</evidence>
<evidence type="ECO:0000256" key="12">
    <source>
        <dbReference type="ARBA" id="ARBA00023285"/>
    </source>
</evidence>
<evidence type="ECO:0000256" key="11">
    <source>
        <dbReference type="ARBA" id="ARBA00023154"/>
    </source>
</evidence>
<comment type="caution">
    <text evidence="17">The sequence shown here is derived from an EMBL/GenBank/DDBJ whole genome shotgun (WGS) entry which is preliminary data.</text>
</comment>
<evidence type="ECO:0000313" key="18">
    <source>
        <dbReference type="Proteomes" id="UP001520878"/>
    </source>
</evidence>
<proteinExistence type="inferred from homology"/>
<feature type="binding site" evidence="15">
    <location>
        <position position="90"/>
    </location>
    <ligand>
        <name>Zn(2+)</name>
        <dbReference type="ChEBI" id="CHEBI:29105"/>
        <label>1</label>
    </ligand>
</feature>
<comment type="cofactor">
    <cofactor evidence="15">
        <name>Zn(2+)</name>
        <dbReference type="ChEBI" id="CHEBI:29105"/>
    </cofactor>
    <cofactor evidence="15">
        <name>Co(2+)</name>
        <dbReference type="ChEBI" id="CHEBI:48828"/>
    </cofactor>
    <text evidence="15">Binds 2 Zn(2+) or Co(2+) ions per subunit.</text>
</comment>
<comment type="catalytic activity">
    <reaction evidence="14 15">
        <text>N-succinyl-(2S,6S)-2,6-diaminopimelate + H2O = (2S,6S)-2,6-diaminopimelate + succinate</text>
        <dbReference type="Rhea" id="RHEA:22608"/>
        <dbReference type="ChEBI" id="CHEBI:15377"/>
        <dbReference type="ChEBI" id="CHEBI:30031"/>
        <dbReference type="ChEBI" id="CHEBI:57609"/>
        <dbReference type="ChEBI" id="CHEBI:58087"/>
        <dbReference type="EC" id="3.5.1.18"/>
    </reaction>
</comment>
<dbReference type="Pfam" id="PF01546">
    <property type="entry name" value="Peptidase_M20"/>
    <property type="match status" value="1"/>
</dbReference>
<dbReference type="InterPro" id="IPR050072">
    <property type="entry name" value="Peptidase_M20A"/>
</dbReference>
<feature type="binding site" evidence="15">
    <location>
        <position position="186"/>
    </location>
    <ligand>
        <name>Zn(2+)</name>
        <dbReference type="ChEBI" id="CHEBI:29105"/>
        <label>1</label>
    </ligand>
</feature>
<dbReference type="SUPFAM" id="SSF55031">
    <property type="entry name" value="Bacterial exopeptidase dimerisation domain"/>
    <property type="match status" value="1"/>
</dbReference>
<dbReference type="RefSeq" id="WP_229156559.1">
    <property type="nucleotide sequence ID" value="NZ_JAJEWP010000001.1"/>
</dbReference>
<evidence type="ECO:0000313" key="17">
    <source>
        <dbReference type="EMBL" id="MCC2614633.1"/>
    </source>
</evidence>
<organism evidence="17 18">
    <name type="scientific">Fluctibacter halophilus</name>
    <dbReference type="NCBI Taxonomy" id="226011"/>
    <lineage>
        <taxon>Bacteria</taxon>
        <taxon>Pseudomonadati</taxon>
        <taxon>Pseudomonadota</taxon>
        <taxon>Gammaproteobacteria</taxon>
        <taxon>Alteromonadales</taxon>
        <taxon>Alteromonadaceae</taxon>
        <taxon>Fluctibacter</taxon>
    </lineage>
</organism>
<dbReference type="Proteomes" id="UP001520878">
    <property type="component" value="Unassembled WGS sequence"/>
</dbReference>
<dbReference type="InterPro" id="IPR002933">
    <property type="entry name" value="Peptidase_M20"/>
</dbReference>
<feature type="binding site" evidence="15">
    <location>
        <position position="123"/>
    </location>
    <ligand>
        <name>Zn(2+)</name>
        <dbReference type="ChEBI" id="CHEBI:29105"/>
        <label>2</label>
    </ligand>
</feature>
<comment type="function">
    <text evidence="15">Catalyzes the hydrolysis of N-succinyl-L,L-diaminopimelic acid (SDAP), forming succinate and LL-2,6-diaminopimelate (DAP), an intermediate involved in the bacterial biosynthesis of lysine and meso-diaminopimelic acid, an essential component of bacterial cell walls.</text>
</comment>
<dbReference type="PANTHER" id="PTHR43808:SF31">
    <property type="entry name" value="N-ACETYL-L-CITRULLINE DEACETYLASE"/>
    <property type="match status" value="1"/>
</dbReference>
<feature type="binding site" evidence="15">
    <location>
        <position position="375"/>
    </location>
    <ligand>
        <name>Zn(2+)</name>
        <dbReference type="ChEBI" id="CHEBI:29105"/>
        <label>2</label>
    </ligand>
</feature>
<dbReference type="GO" id="GO:0009014">
    <property type="term" value="F:succinyl-diaminopimelate desuccinylase activity"/>
    <property type="evidence" value="ECO:0007669"/>
    <property type="project" value="UniProtKB-EC"/>
</dbReference>
<keyword evidence="8 15" id="KW-0378">Hydrolase</keyword>
<keyword evidence="10 15" id="KW-0220">Diaminopimelate biosynthesis</keyword>
<comment type="pathway">
    <text evidence="1 15">Amino-acid biosynthesis; L-lysine biosynthesis via DAP pathway; LL-2,6-diaminopimelate from (S)-tetrahydrodipicolinate (succinylase route): step 3/3.</text>
</comment>
<feature type="binding site" evidence="15">
    <location>
        <position position="158"/>
    </location>
    <ligand>
        <name>Zn(2+)</name>
        <dbReference type="ChEBI" id="CHEBI:29105"/>
        <label>2</label>
    </ligand>
</feature>
<feature type="binding site" evidence="15">
    <location>
        <position position="123"/>
    </location>
    <ligand>
        <name>Zn(2+)</name>
        <dbReference type="ChEBI" id="CHEBI:29105"/>
        <label>1</label>
    </ligand>
</feature>
<evidence type="ECO:0000256" key="3">
    <source>
        <dbReference type="ARBA" id="ARBA00011738"/>
    </source>
</evidence>
<dbReference type="EC" id="3.5.1.18" evidence="4 15"/>
<keyword evidence="11 15" id="KW-0457">Lysine biosynthesis</keyword>
<dbReference type="InterPro" id="IPR005941">
    <property type="entry name" value="DapE_proteobac"/>
</dbReference>
<dbReference type="InterPro" id="IPR036264">
    <property type="entry name" value="Bact_exopeptidase_dim_dom"/>
</dbReference>
<gene>
    <name evidence="15 17" type="primary">dapE</name>
    <name evidence="17" type="ORF">LJ739_00075</name>
</gene>
<keyword evidence="6 15" id="KW-0028">Amino-acid biosynthesis</keyword>
<keyword evidence="9 15" id="KW-0862">Zinc</keyword>
<evidence type="ECO:0000256" key="5">
    <source>
        <dbReference type="ARBA" id="ARBA00022391"/>
    </source>
</evidence>
<dbReference type="PANTHER" id="PTHR43808">
    <property type="entry name" value="ACETYLORNITHINE DEACETYLASE"/>
    <property type="match status" value="1"/>
</dbReference>
<keyword evidence="12 15" id="KW-0170">Cobalt</keyword>
<evidence type="ECO:0000256" key="14">
    <source>
        <dbReference type="ARBA" id="ARBA00051301"/>
    </source>
</evidence>
<keyword evidence="7 15" id="KW-0479">Metal-binding</keyword>
<feature type="active site" description="Proton acceptor" evidence="15">
    <location>
        <position position="157"/>
    </location>
</feature>
<evidence type="ECO:0000256" key="8">
    <source>
        <dbReference type="ARBA" id="ARBA00022801"/>
    </source>
</evidence>